<dbReference type="GO" id="GO:0016702">
    <property type="term" value="F:oxidoreductase activity, acting on single donors with incorporation of molecular oxygen, incorporation of two atoms of oxygen"/>
    <property type="evidence" value="ECO:0007669"/>
    <property type="project" value="InterPro"/>
</dbReference>
<dbReference type="PANTHER" id="PTHR11771">
    <property type="entry name" value="LIPOXYGENASE"/>
    <property type="match status" value="1"/>
</dbReference>
<feature type="domain" description="Lipoxygenase" evidence="3">
    <location>
        <begin position="1"/>
        <end position="555"/>
    </location>
</feature>
<dbReference type="PROSITE" id="PS00081">
    <property type="entry name" value="LIPOXYGENASE_2"/>
    <property type="match status" value="1"/>
</dbReference>
<dbReference type="EMBL" id="FOCP01000001">
    <property type="protein sequence ID" value="SEM72105.1"/>
    <property type="molecule type" value="Genomic_DNA"/>
</dbReference>
<dbReference type="Gene3D" id="1.20.245.10">
    <property type="entry name" value="Lipoxygenase-1, Domain 5"/>
    <property type="match status" value="1"/>
</dbReference>
<dbReference type="SUPFAM" id="SSF48484">
    <property type="entry name" value="Lipoxigenase"/>
    <property type="match status" value="1"/>
</dbReference>
<evidence type="ECO:0000313" key="4">
    <source>
        <dbReference type="EMBL" id="SEM72105.1"/>
    </source>
</evidence>
<accession>A0A1H8AMX7</accession>
<evidence type="ECO:0000256" key="2">
    <source>
        <dbReference type="ARBA" id="ARBA00023002"/>
    </source>
</evidence>
<reference evidence="4 5" key="1">
    <citation type="submission" date="2016-10" db="EMBL/GenBank/DDBJ databases">
        <authorList>
            <person name="de Groot N.N."/>
        </authorList>
    </citation>
    <scope>NUCLEOTIDE SEQUENCE [LARGE SCALE GENOMIC DNA]</scope>
    <source>
        <strain evidence="4 5">Nm22</strain>
    </source>
</reference>
<protein>
    <submittedName>
        <fullName evidence="4">Arachidonate 15-lipoxygenase</fullName>
    </submittedName>
</protein>
<sequence length="555" mass="64137">MNRLPQHEDNARRVEKRRAYLQRMQAAYEYIYEYAETIAIVRKLPWREIPGLGYWIRGGLNLLLLVPSLPGLFLKYIRYLLGKPLNSYRDFVFYPLSPQPYPKLVDNFQHDLIFGLQRVSGVNPVVLRAVTRQQPLPKNLPEPELHRIFTEHIDEIDYATAVTQKRVYILDYAALGVLQQQPGEIDGGCKQYVTTPIVALFQQPDGMLRPIAIQLQQESAAENPIYTPADGNLWLAAKTFAQIADGNHHILHTHATRIHYVMEAVIMASRRQLYKSHPLTVLLYPHLQHTLNVNHQHTFLKDRKGRPGRFGELFAGNYEATTQCMANGMTSFHFKASAFPDDIASREVDNPGLFYPYRDDGILLWDAIQHFSTEYIDLYYKSDKDVTDDHEIQAWANDIAAQDRGRIPGFPMKLESKQVLAETIGHIIFLCTAFHSCIHFNQYKYPGFVPNMPFSAYAPPPNGKDSQIDAADLFKLQPAFRAAYSQTWTFFQTNFRVNRLGQYRLRQFDPQARAVIERFRGRLAEIETEIDRRNHNRLFPYDRMNPRTIPNGVTV</sequence>
<dbReference type="Proteomes" id="UP000199459">
    <property type="component" value="Unassembled WGS sequence"/>
</dbReference>
<dbReference type="AlphaFoldDB" id="A0A1H8AMX7"/>
<dbReference type="InterPro" id="IPR020834">
    <property type="entry name" value="LipOase_CS"/>
</dbReference>
<dbReference type="InterPro" id="IPR000907">
    <property type="entry name" value="LipOase"/>
</dbReference>
<proteinExistence type="predicted"/>
<dbReference type="Pfam" id="PF00305">
    <property type="entry name" value="Lipoxygenase"/>
    <property type="match status" value="1"/>
</dbReference>
<keyword evidence="2" id="KW-0560">Oxidoreductase</keyword>
<dbReference type="STRING" id="917.SAMN05216326_11144"/>
<dbReference type="InterPro" id="IPR036226">
    <property type="entry name" value="LipOase_C_sf"/>
</dbReference>
<dbReference type="PROSITE" id="PS51393">
    <property type="entry name" value="LIPOXYGENASE_3"/>
    <property type="match status" value="1"/>
</dbReference>
<dbReference type="Gene3D" id="3.10.450.60">
    <property type="match status" value="1"/>
</dbReference>
<dbReference type="InterPro" id="IPR013819">
    <property type="entry name" value="LipOase_C"/>
</dbReference>
<gene>
    <name evidence="4" type="ORF">SAMN05216325_101241</name>
</gene>
<evidence type="ECO:0000313" key="5">
    <source>
        <dbReference type="Proteomes" id="UP000199459"/>
    </source>
</evidence>
<evidence type="ECO:0000256" key="1">
    <source>
        <dbReference type="ARBA" id="ARBA00022723"/>
    </source>
</evidence>
<name>A0A1H8AMX7_9PROT</name>
<evidence type="ECO:0000259" key="3">
    <source>
        <dbReference type="PROSITE" id="PS51393"/>
    </source>
</evidence>
<dbReference type="PRINTS" id="PR00087">
    <property type="entry name" value="LIPOXYGENASE"/>
</dbReference>
<keyword evidence="1" id="KW-0479">Metal-binding</keyword>
<dbReference type="RefSeq" id="WP_245738778.1">
    <property type="nucleotide sequence ID" value="NZ_FOCP01000001.1"/>
</dbReference>
<dbReference type="GO" id="GO:0034440">
    <property type="term" value="P:lipid oxidation"/>
    <property type="evidence" value="ECO:0007669"/>
    <property type="project" value="InterPro"/>
</dbReference>
<organism evidence="4 5">
    <name type="scientific">Nitrosomonas marina</name>
    <dbReference type="NCBI Taxonomy" id="917"/>
    <lineage>
        <taxon>Bacteria</taxon>
        <taxon>Pseudomonadati</taxon>
        <taxon>Pseudomonadota</taxon>
        <taxon>Betaproteobacteria</taxon>
        <taxon>Nitrosomonadales</taxon>
        <taxon>Nitrosomonadaceae</taxon>
        <taxon>Nitrosomonas</taxon>
    </lineage>
</organism>
<dbReference type="GO" id="GO:0046872">
    <property type="term" value="F:metal ion binding"/>
    <property type="evidence" value="ECO:0007669"/>
    <property type="project" value="UniProtKB-KW"/>
</dbReference>